<dbReference type="CDD" id="cd10912">
    <property type="entry name" value="PIN_YacP-like"/>
    <property type="match status" value="1"/>
</dbReference>
<reference evidence="2" key="1">
    <citation type="submission" date="2020-10" db="EMBL/GenBank/DDBJ databases">
        <authorList>
            <person name="Gilroy R."/>
        </authorList>
    </citation>
    <scope>NUCLEOTIDE SEQUENCE</scope>
    <source>
        <strain evidence="2">ChiSxjej2B14-6234</strain>
    </source>
</reference>
<feature type="compositionally biased region" description="Basic and acidic residues" evidence="1">
    <location>
        <begin position="159"/>
        <end position="169"/>
    </location>
</feature>
<dbReference type="Pfam" id="PF05991">
    <property type="entry name" value="NYN_YacP"/>
    <property type="match status" value="1"/>
</dbReference>
<comment type="caution">
    <text evidence="2">The sequence shown here is derived from an EMBL/GenBank/DDBJ whole genome shotgun (WGS) entry which is preliminary data.</text>
</comment>
<dbReference type="PANTHER" id="PTHR34547:SF1">
    <property type="entry name" value="YACP-LIKE NYN DOMAIN PROTEIN"/>
    <property type="match status" value="1"/>
</dbReference>
<dbReference type="InterPro" id="IPR010298">
    <property type="entry name" value="YacP-like"/>
</dbReference>
<evidence type="ECO:0000313" key="3">
    <source>
        <dbReference type="Proteomes" id="UP000886887"/>
    </source>
</evidence>
<gene>
    <name evidence="2" type="ORF">IAB73_06580</name>
</gene>
<dbReference type="AlphaFoldDB" id="A0A9D0Z9S9"/>
<proteinExistence type="predicted"/>
<accession>A0A9D0Z9S9</accession>
<organism evidence="2 3">
    <name type="scientific">Candidatus Onthenecus intestinigallinarum</name>
    <dbReference type="NCBI Taxonomy" id="2840875"/>
    <lineage>
        <taxon>Bacteria</taxon>
        <taxon>Bacillati</taxon>
        <taxon>Bacillota</taxon>
        <taxon>Clostridia</taxon>
        <taxon>Eubacteriales</taxon>
        <taxon>Candidatus Onthenecus</taxon>
    </lineage>
</organism>
<feature type="region of interest" description="Disordered" evidence="1">
    <location>
        <begin position="129"/>
        <end position="169"/>
    </location>
</feature>
<evidence type="ECO:0000313" key="2">
    <source>
        <dbReference type="EMBL" id="HIQ71852.1"/>
    </source>
</evidence>
<dbReference type="Proteomes" id="UP000886887">
    <property type="component" value="Unassembled WGS sequence"/>
</dbReference>
<dbReference type="EMBL" id="DVFJ01000020">
    <property type="protein sequence ID" value="HIQ71852.1"/>
    <property type="molecule type" value="Genomic_DNA"/>
</dbReference>
<evidence type="ECO:0000256" key="1">
    <source>
        <dbReference type="SAM" id="MobiDB-lite"/>
    </source>
</evidence>
<sequence length="169" mass="19001">MKPLLLVDGYNVIGAWGEAKERGWTMQEARDQLIHRLSDYAGYAEVEVVLVFDGHHQDRRIRSTDAVAGVTVVYTRHGESADNYIEATADATPRYRELRVATSDALEQIVTMGRGAIRVSARELLRDVSQTRSAGREMHARTGGGRSDIGSRLPPGQREALERWRRQKQ</sequence>
<reference evidence="2" key="2">
    <citation type="journal article" date="2021" name="PeerJ">
        <title>Extensive microbial diversity within the chicken gut microbiome revealed by metagenomics and culture.</title>
        <authorList>
            <person name="Gilroy R."/>
            <person name="Ravi A."/>
            <person name="Getino M."/>
            <person name="Pursley I."/>
            <person name="Horton D.L."/>
            <person name="Alikhan N.F."/>
            <person name="Baker D."/>
            <person name="Gharbi K."/>
            <person name="Hall N."/>
            <person name="Watson M."/>
            <person name="Adriaenssens E.M."/>
            <person name="Foster-Nyarko E."/>
            <person name="Jarju S."/>
            <person name="Secka A."/>
            <person name="Antonio M."/>
            <person name="Oren A."/>
            <person name="Chaudhuri R.R."/>
            <person name="La Ragione R."/>
            <person name="Hildebrand F."/>
            <person name="Pallen M.J."/>
        </authorList>
    </citation>
    <scope>NUCLEOTIDE SEQUENCE</scope>
    <source>
        <strain evidence="2">ChiSxjej2B14-6234</strain>
    </source>
</reference>
<protein>
    <submittedName>
        <fullName evidence="2">NYN domain-containing protein</fullName>
    </submittedName>
</protein>
<dbReference type="PANTHER" id="PTHR34547">
    <property type="entry name" value="YACP-LIKE NYN DOMAIN PROTEIN"/>
    <property type="match status" value="1"/>
</dbReference>
<name>A0A9D0Z9S9_9FIRM</name>